<evidence type="ECO:0000313" key="1">
    <source>
        <dbReference type="EMBL" id="GFY63267.1"/>
    </source>
</evidence>
<reference evidence="1" key="1">
    <citation type="submission" date="2020-08" db="EMBL/GenBank/DDBJ databases">
        <title>Multicomponent nature underlies the extraordinary mechanical properties of spider dragline silk.</title>
        <authorList>
            <person name="Kono N."/>
            <person name="Nakamura H."/>
            <person name="Mori M."/>
            <person name="Yoshida Y."/>
            <person name="Ohtoshi R."/>
            <person name="Malay A.D."/>
            <person name="Moran D.A.P."/>
            <person name="Tomita M."/>
            <person name="Numata K."/>
            <person name="Arakawa K."/>
        </authorList>
    </citation>
    <scope>NUCLEOTIDE SEQUENCE</scope>
</reference>
<protein>
    <submittedName>
        <fullName evidence="1">Apolipoprotein B-100</fullName>
    </submittedName>
</protein>
<sequence>MSRRPSGIVDHSLLGSCINLFFPRKLKSYDLEMIQPNGMKSGEVILRFSTSGSDNKREILFNADIDTSKEETSFQVKIPPLPDFSIFYLQNILLKNDKENGYRVTASLKLCKNHQYELIYNVEMKEKRLENDGTKSPGVRTEPTIVCQRSLSLRTPHNSYGISIVNHKTRLNTKILISYENIDLSGAWLQTFLPSSLWETDLKAWIEFRITGEDEEKDKLVKKRQIICFIRDPQSITEFNADLLRMNGRNQLIVNAIKKEICSQKVLVCMLANHNHDFLNKLISQCKKLAFASFYCDLMNEQIKELSEKEIKVFNLTISRNSWAVEVQKEKTGGKVLWEIVMRCKNAENSNNVSELTMEPTHALAMHKNQLKFLVSTEVQVMGSQELMDRYPTLTVGDVEDLGHQLTAVNVQFYYPFSSKQETASLDGYFIISGGSTTFRFQNDFVMESSYNNLQLTSHSVHKSDGAYSSFDHESFLTHLPITARVSNAIHFWLSSPTGHCTEAGFRHSVVSRLFDLSTNVTYRCNSNGKDLHTLLLQSRMNSSVWDMLNLYINQIVEGISPEYTYETCNVTHPSMLINVTADWKGEEMCDHRKTALFTCTKKDYQRTILLIEALHSGKASAKLILPNDENRTFSLQRTISVDAKNLNLRIKYSDNEDEESEDLQLKGKIINKNYHVWSLRIHLDTFARVKSLLANSFGSIINSLVSLARDPDHPVNKLAHSSIHMTLYDYFRHLRDQGNDLMRASWTSLKDSLESLKPFFETPLTLVWNIASIGTMKEYHTREEESAPGWISHYFDLAVGFFKPETNIIETVLKKFLLDNKEFRWEFITGRVLKMESFREWPSLVFELNHFTDKNQEGDRNDLPSPELYKAVAAFGRRSVLTFDGREYEMEEFATECIFLLVRDLCTPSFTVLGGKKNIQILLPDVTVRINDDNKVFVDENRVPVELSLKTSVGEVVVKRHETAVEVRSPFLKVFCRTGDFLCTLQLRSTKIMGLLSATDEGFSLHEKDIASKRMSSYEVSGRTECENLRFRSIHPDLNEVEASYSRPLSHFARAFPKQFPDVCEYESKGGTDSHFTSEDFPPYSLRNEKSSMCNRDVWIDFRTKTRKCSSVRRSWWRTADECL</sequence>
<organism evidence="1 2">
    <name type="scientific">Trichonephila inaurata madagascariensis</name>
    <dbReference type="NCBI Taxonomy" id="2747483"/>
    <lineage>
        <taxon>Eukaryota</taxon>
        <taxon>Metazoa</taxon>
        <taxon>Ecdysozoa</taxon>
        <taxon>Arthropoda</taxon>
        <taxon>Chelicerata</taxon>
        <taxon>Arachnida</taxon>
        <taxon>Araneae</taxon>
        <taxon>Araneomorphae</taxon>
        <taxon>Entelegynae</taxon>
        <taxon>Araneoidea</taxon>
        <taxon>Nephilidae</taxon>
        <taxon>Trichonephila</taxon>
        <taxon>Trichonephila inaurata</taxon>
    </lineage>
</organism>
<proteinExistence type="predicted"/>
<evidence type="ECO:0000313" key="2">
    <source>
        <dbReference type="Proteomes" id="UP000886998"/>
    </source>
</evidence>
<dbReference type="AlphaFoldDB" id="A0A8X6Y0W4"/>
<dbReference type="OrthoDB" id="6484170at2759"/>
<comment type="caution">
    <text evidence="1">The sequence shown here is derived from an EMBL/GenBank/DDBJ whole genome shotgun (WGS) entry which is preliminary data.</text>
</comment>
<gene>
    <name evidence="1" type="primary">APOB</name>
    <name evidence="1" type="ORF">TNIN_245381</name>
</gene>
<accession>A0A8X6Y0W4</accession>
<keyword evidence="2" id="KW-1185">Reference proteome</keyword>
<name>A0A8X6Y0W4_9ARAC</name>
<dbReference type="Proteomes" id="UP000886998">
    <property type="component" value="Unassembled WGS sequence"/>
</dbReference>
<dbReference type="EMBL" id="BMAV01014671">
    <property type="protein sequence ID" value="GFY63267.1"/>
    <property type="molecule type" value="Genomic_DNA"/>
</dbReference>